<feature type="transmembrane region" description="Helical" evidence="7">
    <location>
        <begin position="150"/>
        <end position="169"/>
    </location>
</feature>
<organism evidence="9 10">
    <name type="scientific">Didymella rabiei</name>
    <name type="common">Chickpea ascochyta blight fungus</name>
    <name type="synonym">Mycosphaerella rabiei</name>
    <dbReference type="NCBI Taxonomy" id="5454"/>
    <lineage>
        <taxon>Eukaryota</taxon>
        <taxon>Fungi</taxon>
        <taxon>Dikarya</taxon>
        <taxon>Ascomycota</taxon>
        <taxon>Pezizomycotina</taxon>
        <taxon>Dothideomycetes</taxon>
        <taxon>Pleosporomycetidae</taxon>
        <taxon>Pleosporales</taxon>
        <taxon>Pleosporineae</taxon>
        <taxon>Didymellaceae</taxon>
        <taxon>Ascochyta</taxon>
    </lineage>
</organism>
<comment type="subcellular location">
    <subcellularLocation>
        <location evidence="1">Membrane</location>
        <topology evidence="1">Multi-pass membrane protein</topology>
    </subcellularLocation>
</comment>
<dbReference type="Gene3D" id="1.20.1540.10">
    <property type="entry name" value="Rhomboid-like"/>
    <property type="match status" value="1"/>
</dbReference>
<evidence type="ECO:0000256" key="6">
    <source>
        <dbReference type="ARBA" id="ARBA00023136"/>
    </source>
</evidence>
<keyword evidence="6 7" id="KW-0472">Membrane</keyword>
<dbReference type="STRING" id="5454.A0A163CNS3"/>
<reference evidence="9 10" key="1">
    <citation type="journal article" date="2016" name="Sci. Rep.">
        <title>Draft genome sequencing and secretome analysis of fungal phytopathogen Ascochyta rabiei provides insight into the necrotrophic effector repertoire.</title>
        <authorList>
            <person name="Verma S."/>
            <person name="Gazara R.K."/>
            <person name="Nizam S."/>
            <person name="Parween S."/>
            <person name="Chattopadhyay D."/>
            <person name="Verma P.K."/>
        </authorList>
    </citation>
    <scope>NUCLEOTIDE SEQUENCE [LARGE SCALE GENOMIC DNA]</scope>
    <source>
        <strain evidence="9 10">ArDII</strain>
    </source>
</reference>
<dbReference type="InterPro" id="IPR050925">
    <property type="entry name" value="Rhomboid_protease_S54"/>
</dbReference>
<dbReference type="InterPro" id="IPR022764">
    <property type="entry name" value="Peptidase_S54_rhomboid_dom"/>
</dbReference>
<protein>
    <submittedName>
        <fullName evidence="9">Serine-type endopeptidase</fullName>
    </submittedName>
</protein>
<evidence type="ECO:0000313" key="9">
    <source>
        <dbReference type="EMBL" id="KZM22593.1"/>
    </source>
</evidence>
<accession>A0A163CNS3</accession>
<keyword evidence="4" id="KW-0378">Hydrolase</keyword>
<dbReference type="PANTHER" id="PTHR43731">
    <property type="entry name" value="RHOMBOID PROTEASE"/>
    <property type="match status" value="1"/>
</dbReference>
<dbReference type="AlphaFoldDB" id="A0A163CNS3"/>
<name>A0A163CNS3_DIDRA</name>
<comment type="similarity">
    <text evidence="2">Belongs to the peptidase S54 family.</text>
</comment>
<proteinExistence type="inferred from homology"/>
<dbReference type="GO" id="GO:0016020">
    <property type="term" value="C:membrane"/>
    <property type="evidence" value="ECO:0007669"/>
    <property type="project" value="UniProtKB-SubCell"/>
</dbReference>
<feature type="transmembrane region" description="Helical" evidence="7">
    <location>
        <begin position="90"/>
        <end position="110"/>
    </location>
</feature>
<sequence>MVLLKGLMGVNVAVWGYGMYARAQAKEGHPGNYFKFMQNMTMNLTEFKRGYYWQAVTSMFTHQDFFHIGANLFTFWYLGRGLAAMPVTPGQFMFIVLGSGLSGSLLWLAQQEQKLQAGDHNIRQRGLGFSGALLGATTVLACFQPRNTVHIYGIVPVPLGLVVLGYAFYDGYYLHSENSRVAHAGHLGGLAFGLAYYFLKLRRLRFPGSL</sequence>
<dbReference type="EMBL" id="JYNV01000212">
    <property type="protein sequence ID" value="KZM22593.1"/>
    <property type="molecule type" value="Genomic_DNA"/>
</dbReference>
<keyword evidence="5 7" id="KW-1133">Transmembrane helix</keyword>
<dbReference type="InterPro" id="IPR035952">
    <property type="entry name" value="Rhomboid-like_sf"/>
</dbReference>
<comment type="caution">
    <text evidence="9">The sequence shown here is derived from an EMBL/GenBank/DDBJ whole genome shotgun (WGS) entry which is preliminary data.</text>
</comment>
<evidence type="ECO:0000256" key="5">
    <source>
        <dbReference type="ARBA" id="ARBA00022989"/>
    </source>
</evidence>
<evidence type="ECO:0000256" key="2">
    <source>
        <dbReference type="ARBA" id="ARBA00009045"/>
    </source>
</evidence>
<dbReference type="Pfam" id="PF01694">
    <property type="entry name" value="Rhomboid"/>
    <property type="match status" value="1"/>
</dbReference>
<evidence type="ECO:0000256" key="1">
    <source>
        <dbReference type="ARBA" id="ARBA00004141"/>
    </source>
</evidence>
<dbReference type="PANTHER" id="PTHR43731:SF14">
    <property type="entry name" value="PRESENILIN-ASSOCIATED RHOMBOID-LIKE PROTEIN, MITOCHONDRIAL"/>
    <property type="match status" value="1"/>
</dbReference>
<feature type="domain" description="Peptidase S54 rhomboid" evidence="8">
    <location>
        <begin position="50"/>
        <end position="202"/>
    </location>
</feature>
<evidence type="ECO:0000256" key="4">
    <source>
        <dbReference type="ARBA" id="ARBA00022801"/>
    </source>
</evidence>
<feature type="transmembrane region" description="Helical" evidence="7">
    <location>
        <begin position="181"/>
        <end position="199"/>
    </location>
</feature>
<dbReference type="Proteomes" id="UP000076837">
    <property type="component" value="Unassembled WGS sequence"/>
</dbReference>
<evidence type="ECO:0000259" key="8">
    <source>
        <dbReference type="Pfam" id="PF01694"/>
    </source>
</evidence>
<dbReference type="SUPFAM" id="SSF144091">
    <property type="entry name" value="Rhomboid-like"/>
    <property type="match status" value="1"/>
</dbReference>
<evidence type="ECO:0000313" key="10">
    <source>
        <dbReference type="Proteomes" id="UP000076837"/>
    </source>
</evidence>
<evidence type="ECO:0000256" key="7">
    <source>
        <dbReference type="SAM" id="Phobius"/>
    </source>
</evidence>
<evidence type="ECO:0000256" key="3">
    <source>
        <dbReference type="ARBA" id="ARBA00022692"/>
    </source>
</evidence>
<gene>
    <name evidence="9" type="ORF">ST47_g6224</name>
</gene>
<keyword evidence="3 7" id="KW-0812">Transmembrane</keyword>
<keyword evidence="10" id="KW-1185">Reference proteome</keyword>
<dbReference type="GO" id="GO:0004252">
    <property type="term" value="F:serine-type endopeptidase activity"/>
    <property type="evidence" value="ECO:0007669"/>
    <property type="project" value="InterPro"/>
</dbReference>